<dbReference type="PANTHER" id="PTHR11857">
    <property type="entry name" value="ODORANT BINDING PROTEIN-RELATED"/>
    <property type="match status" value="1"/>
</dbReference>
<dbReference type="SMART" id="SM00708">
    <property type="entry name" value="PhBP"/>
    <property type="match status" value="1"/>
</dbReference>
<dbReference type="InterPro" id="IPR006170">
    <property type="entry name" value="PBP/GOBP"/>
</dbReference>
<dbReference type="Gene3D" id="1.10.238.20">
    <property type="entry name" value="Pheromone/general odorant binding protein domain"/>
    <property type="match status" value="1"/>
</dbReference>
<dbReference type="EMBL" id="KP071915">
    <property type="protein sequence ID" value="AJM71475.1"/>
    <property type="molecule type" value="mRNA"/>
</dbReference>
<feature type="signal peptide" evidence="2">
    <location>
        <begin position="1"/>
        <end position="26"/>
    </location>
</feature>
<evidence type="ECO:0000313" key="3">
    <source>
        <dbReference type="EMBL" id="AJM71475.1"/>
    </source>
</evidence>
<dbReference type="InterPro" id="IPR036728">
    <property type="entry name" value="PBP_GOBP_sf"/>
</dbReference>
<organism evidence="3">
    <name type="scientific">Tenebrio molitor</name>
    <name type="common">Yellow mealworm beetle</name>
    <dbReference type="NCBI Taxonomy" id="7067"/>
    <lineage>
        <taxon>Eukaryota</taxon>
        <taxon>Metazoa</taxon>
        <taxon>Ecdysozoa</taxon>
        <taxon>Arthropoda</taxon>
        <taxon>Hexapoda</taxon>
        <taxon>Insecta</taxon>
        <taxon>Pterygota</taxon>
        <taxon>Neoptera</taxon>
        <taxon>Endopterygota</taxon>
        <taxon>Coleoptera</taxon>
        <taxon>Polyphaga</taxon>
        <taxon>Cucujiformia</taxon>
        <taxon>Tenebrionidae</taxon>
        <taxon>Tenebrio</taxon>
    </lineage>
</organism>
<feature type="chain" id="PRO_5002175158" evidence="2">
    <location>
        <begin position="27"/>
        <end position="158"/>
    </location>
</feature>
<dbReference type="PANTHER" id="PTHR11857:SF42">
    <property type="entry name" value="GENERAL ODORANT-BINDING PROTEIN 19D-RELATED"/>
    <property type="match status" value="1"/>
</dbReference>
<evidence type="ECO:0000256" key="1">
    <source>
        <dbReference type="ARBA" id="ARBA00022729"/>
    </source>
</evidence>
<keyword evidence="1 2" id="KW-0732">Signal</keyword>
<proteinExistence type="evidence at transcript level"/>
<dbReference type="GO" id="GO:0007608">
    <property type="term" value="P:sensory perception of smell"/>
    <property type="evidence" value="ECO:0007669"/>
    <property type="project" value="TreeGrafter"/>
</dbReference>
<dbReference type="Pfam" id="PF01395">
    <property type="entry name" value="PBP_GOBP"/>
    <property type="match status" value="1"/>
</dbReference>
<dbReference type="GO" id="GO:0005615">
    <property type="term" value="C:extracellular space"/>
    <property type="evidence" value="ECO:0007669"/>
    <property type="project" value="TreeGrafter"/>
</dbReference>
<dbReference type="SUPFAM" id="SSF47565">
    <property type="entry name" value="Insect pheromone/odorant-binding proteins"/>
    <property type="match status" value="1"/>
</dbReference>
<dbReference type="GO" id="GO:0005549">
    <property type="term" value="F:odorant binding"/>
    <property type="evidence" value="ECO:0007669"/>
    <property type="project" value="InterPro"/>
</dbReference>
<sequence length="158" mass="17049">MSSFVITVGAGVLVLLATLSLFPVLAQPVDKDAIKEAAKEVITECKSKAGASDADIQALKDHKMPESHEGLCMLECIFDSSKIMENGKFSKSGMIEGFKPLVGEDQEKQERLNQLASTCENEIGDGDSDKCQTAKLLVECIIKNGKTHGFEMPTAVKK</sequence>
<protein>
    <submittedName>
        <fullName evidence="3">Odorant-binding protein 1 mRNA</fullName>
    </submittedName>
</protein>
<accession>A0A0C5BA58</accession>
<evidence type="ECO:0000256" key="2">
    <source>
        <dbReference type="SAM" id="SignalP"/>
    </source>
</evidence>
<name>A0A0C5BA58_TENMO</name>
<dbReference type="CDD" id="cd23992">
    <property type="entry name" value="PBP_GOBP"/>
    <property type="match status" value="1"/>
</dbReference>
<reference evidence="3" key="1">
    <citation type="journal article" date="2015" name="Comp. Biochem. Physiol. Part D Genomics Proteomics">
        <title>Identification of candidate chemosensory genes in the antennal transcriptome of Tenebrio molitor (Coleoptera: Tenebrionidae).</title>
        <authorList>
            <person name="Liu S."/>
            <person name="Rao X.J."/>
            <person name="Li M.Y."/>
            <person name="Feng M.F."/>
            <person name="He M.Z."/>
            <person name="Li S.G."/>
        </authorList>
    </citation>
    <scope>NUCLEOTIDE SEQUENCE</scope>
    <source>
        <strain evidence="3">AAU-P</strain>
    </source>
</reference>
<dbReference type="AlphaFoldDB" id="A0A0C5BA58"/>